<dbReference type="AlphaFoldDB" id="A0AAN4YFW1"/>
<evidence type="ECO:0000256" key="1">
    <source>
        <dbReference type="SAM" id="MobiDB-lite"/>
    </source>
</evidence>
<gene>
    <name evidence="2" type="ORF">Aory04_000535700</name>
</gene>
<comment type="caution">
    <text evidence="2">The sequence shown here is derived from an EMBL/GenBank/DDBJ whole genome shotgun (WGS) entry which is preliminary data.</text>
</comment>
<organism evidence="2 3">
    <name type="scientific">Aspergillus oryzae</name>
    <name type="common">Yellow koji mold</name>
    <dbReference type="NCBI Taxonomy" id="5062"/>
    <lineage>
        <taxon>Eukaryota</taxon>
        <taxon>Fungi</taxon>
        <taxon>Dikarya</taxon>
        <taxon>Ascomycota</taxon>
        <taxon>Pezizomycotina</taxon>
        <taxon>Eurotiomycetes</taxon>
        <taxon>Eurotiomycetidae</taxon>
        <taxon>Eurotiales</taxon>
        <taxon>Aspergillaceae</taxon>
        <taxon>Aspergillus</taxon>
        <taxon>Aspergillus subgen. Circumdati</taxon>
    </lineage>
</organism>
<proteinExistence type="predicted"/>
<feature type="region of interest" description="Disordered" evidence="1">
    <location>
        <begin position="27"/>
        <end position="46"/>
    </location>
</feature>
<feature type="compositionally biased region" description="Polar residues" evidence="1">
    <location>
        <begin position="27"/>
        <end position="36"/>
    </location>
</feature>
<accession>A0AAN4YFW1</accession>
<reference evidence="2" key="1">
    <citation type="submission" date="2023-04" db="EMBL/GenBank/DDBJ databases">
        <title>Aspergillus oryzae NBRC 4228.</title>
        <authorList>
            <person name="Ichikawa N."/>
            <person name="Sato H."/>
            <person name="Tonouchi N."/>
        </authorList>
    </citation>
    <scope>NUCLEOTIDE SEQUENCE</scope>
    <source>
        <strain evidence="2">NBRC 4228</strain>
    </source>
</reference>
<evidence type="ECO:0000313" key="3">
    <source>
        <dbReference type="Proteomes" id="UP001165205"/>
    </source>
</evidence>
<protein>
    <submittedName>
        <fullName evidence="2">Unnamed protein product</fullName>
    </submittedName>
</protein>
<dbReference type="Proteomes" id="UP001165205">
    <property type="component" value="Unassembled WGS sequence"/>
</dbReference>
<name>A0AAN4YFW1_ASPOZ</name>
<evidence type="ECO:0000313" key="2">
    <source>
        <dbReference type="EMBL" id="GMG29043.1"/>
    </source>
</evidence>
<dbReference type="EMBL" id="BSYA01000052">
    <property type="protein sequence ID" value="GMG29043.1"/>
    <property type="molecule type" value="Genomic_DNA"/>
</dbReference>
<sequence length="124" mass="13623">MTGRNGEGLVGPVGSPRYKVSRGINFTDISTRQTTPSRKKRKTEADASDLKVVQQVYSTLFIKGFKLAQVEAVSLMNATVLISRNSLLDITGRVGVDENPEEGPDHIWRTLIADRDIEGQIPPT</sequence>